<evidence type="ECO:0000259" key="2">
    <source>
        <dbReference type="Pfam" id="PF16173"/>
    </source>
</evidence>
<gene>
    <name evidence="3" type="ORF">WMO28_14335</name>
</gene>
<dbReference type="InterPro" id="IPR032379">
    <property type="entry name" value="DUF4874"/>
</dbReference>
<accession>A0ABV1BLG9</accession>
<dbReference type="Pfam" id="PF16116">
    <property type="entry name" value="DUF4832"/>
    <property type="match status" value="1"/>
</dbReference>
<dbReference type="EMBL" id="JBBMEJ010000021">
    <property type="protein sequence ID" value="MEQ2372083.1"/>
    <property type="molecule type" value="Genomic_DNA"/>
</dbReference>
<dbReference type="Proteomes" id="UP001473063">
    <property type="component" value="Unassembled WGS sequence"/>
</dbReference>
<comment type="caution">
    <text evidence="3">The sequence shown here is derived from an EMBL/GenBank/DDBJ whole genome shotgun (WGS) entry which is preliminary data.</text>
</comment>
<name>A0ABV1BLG9_9FIRM</name>
<evidence type="ECO:0000259" key="1">
    <source>
        <dbReference type="Pfam" id="PF16116"/>
    </source>
</evidence>
<keyword evidence="4" id="KW-1185">Reference proteome</keyword>
<reference evidence="3 4" key="1">
    <citation type="submission" date="2024-03" db="EMBL/GenBank/DDBJ databases">
        <title>Human intestinal bacterial collection.</title>
        <authorList>
            <person name="Pauvert C."/>
            <person name="Hitch T.C.A."/>
            <person name="Clavel T."/>
        </authorList>
    </citation>
    <scope>NUCLEOTIDE SEQUENCE [LARGE SCALE GENOMIC DNA]</scope>
    <source>
        <strain evidence="3 4">CLA-JM-H16</strain>
    </source>
</reference>
<feature type="domain" description="DUF4874" evidence="2">
    <location>
        <begin position="28"/>
        <end position="186"/>
    </location>
</feature>
<protein>
    <submittedName>
        <fullName evidence="3">DUF4874 domain-containing protein</fullName>
    </submittedName>
</protein>
<proteinExistence type="predicted"/>
<evidence type="ECO:0000313" key="3">
    <source>
        <dbReference type="EMBL" id="MEQ2372083.1"/>
    </source>
</evidence>
<sequence length="434" mass="49967">MLWKNMINRNGWDFRQAELAESLDEPENPGRGWYGIYTFMVEQSIDPVELRWSLRQGESMALVLLDIHAYRSKLLDEDALGNIRNILSFFMQYKKDVILRPVYDWEGNGRSCEPDAFKLVLEHMRQIGEILKSVKHSVFIFQGMLVGSWGEMHDSEYLSPEHLHKMWSCMREYLGADICLAVRTPSQWRTLKSEEDFLQKKYSRLSLFDDGILGSLTHLGTFGTMTKEAAGWNGAWTRKEELDFISRLTESLPCGGEVTSCTGEDAAKVREADFIISELKNMHLAYLDSTYDMEVLNRWKQINYTGSGIWQGRSLYEYIGSHLGYRLTVKSVQMKRTWRGKAEFTIEIENTGFGKLFQDAELFLMIENEDQQKEVPVSMDLRKILPGTVLCGKAVTEPAHGKVFLKARRRSDGRSIRFVNRGSADSLYIGCLHK</sequence>
<dbReference type="Pfam" id="PF16173">
    <property type="entry name" value="DUF4874"/>
    <property type="match status" value="1"/>
</dbReference>
<dbReference type="InterPro" id="IPR032267">
    <property type="entry name" value="DUF4832"/>
</dbReference>
<dbReference type="RefSeq" id="WP_349057435.1">
    <property type="nucleotide sequence ID" value="NZ_JBBMEJ010000021.1"/>
</dbReference>
<organism evidence="3 4">
    <name type="scientific">Blautia aquisgranensis</name>
    <dbReference type="NCBI Taxonomy" id="3133153"/>
    <lineage>
        <taxon>Bacteria</taxon>
        <taxon>Bacillati</taxon>
        <taxon>Bacillota</taxon>
        <taxon>Clostridia</taxon>
        <taxon>Lachnospirales</taxon>
        <taxon>Lachnospiraceae</taxon>
        <taxon>Blautia</taxon>
    </lineage>
</organism>
<evidence type="ECO:0000313" key="4">
    <source>
        <dbReference type="Proteomes" id="UP001473063"/>
    </source>
</evidence>
<feature type="domain" description="DUF4832" evidence="1">
    <location>
        <begin position="204"/>
        <end position="390"/>
    </location>
</feature>